<proteinExistence type="predicted"/>
<protein>
    <submittedName>
        <fullName evidence="1">Uncharacterized protein conserved in bacteria</fullName>
    </submittedName>
</protein>
<dbReference type="KEGG" id="mts:MTES_2756"/>
<name>E8N8R4_MICTS</name>
<dbReference type="Pfam" id="PF10094">
    <property type="entry name" value="DUF2332"/>
    <property type="match status" value="1"/>
</dbReference>
<evidence type="ECO:0000313" key="2">
    <source>
        <dbReference type="Proteomes" id="UP000008975"/>
    </source>
</evidence>
<dbReference type="EMBL" id="AP012052">
    <property type="protein sequence ID" value="BAJ75720.1"/>
    <property type="molecule type" value="Genomic_DNA"/>
</dbReference>
<reference key="2">
    <citation type="submission" date="2011-02" db="EMBL/GenBank/DDBJ databases">
        <title>Genome sequence of Microbacterium testaceum StLB037.</title>
        <authorList>
            <person name="Morohoshi T."/>
            <person name="Wang W.Z."/>
            <person name="Someya N."/>
            <person name="Ikeda T."/>
        </authorList>
    </citation>
    <scope>NUCLEOTIDE SEQUENCE</scope>
    <source>
        <strain>StLB037</strain>
    </source>
</reference>
<dbReference type="AlphaFoldDB" id="E8N8R4"/>
<reference evidence="1 2" key="1">
    <citation type="journal article" date="2011" name="J. Bacteriol.">
        <title>Genome sequence of Microbacterium testaceum StLB037, an N-acylhomoserine lactone-degrading bacterium isolated from potato leaves.</title>
        <authorList>
            <person name="Morohoshi T."/>
            <person name="Wang W.-Z."/>
            <person name="Someya N."/>
            <person name="Ikeda T."/>
        </authorList>
    </citation>
    <scope>NUCLEOTIDE SEQUENCE [LARGE SCALE GENOMIC DNA]</scope>
    <source>
        <strain evidence="1 2">StLB037</strain>
    </source>
</reference>
<dbReference type="OrthoDB" id="8899077at2"/>
<dbReference type="RefSeq" id="WP_013585845.1">
    <property type="nucleotide sequence ID" value="NC_015125.1"/>
</dbReference>
<dbReference type="STRING" id="979556.MTES_2756"/>
<dbReference type="InterPro" id="IPR011200">
    <property type="entry name" value="UCP012608"/>
</dbReference>
<dbReference type="Proteomes" id="UP000008975">
    <property type="component" value="Chromosome"/>
</dbReference>
<sequence length="329" mass="34826">MQQDAETFLVDRYRRFARDEAPGRSALYAQWAERVAVDPAVTGVIARVTETHRQPPLVFAVMRLLGAPEGEIDAWAAWVVAHADDLVSECDRRSVQTNEPLRCAALLPALSLIDGPIALLEVGASAGLCLFPDRYSYRYRRGGGIVALDPADGPSPVVLDCDLEGAPPLRMPEIVWRAGIDLNPLDAGAAEDRAWLAGLVWPGEEGRRERIVGALDIAASDPPRLVAGDGGAALPALAAEAPRDATLVVTTPGVLAHVPRSGRAAVIAAARRAGRWITLDAPGLHDGWTSAPAVRPDGFALALDGDVLGSADPLGAWVAWHPETGVRAQ</sequence>
<dbReference type="HOGENOM" id="CLU_065141_1_0_11"/>
<gene>
    <name evidence="1" type="ordered locus">MTES_2756</name>
</gene>
<dbReference type="eggNOG" id="COG4427">
    <property type="taxonomic scope" value="Bacteria"/>
</dbReference>
<accession>E8N8R4</accession>
<evidence type="ECO:0000313" key="1">
    <source>
        <dbReference type="EMBL" id="BAJ75720.1"/>
    </source>
</evidence>
<organism evidence="1 2">
    <name type="scientific">Microbacterium testaceum (strain StLB037)</name>
    <dbReference type="NCBI Taxonomy" id="979556"/>
    <lineage>
        <taxon>Bacteria</taxon>
        <taxon>Bacillati</taxon>
        <taxon>Actinomycetota</taxon>
        <taxon>Actinomycetes</taxon>
        <taxon>Micrococcales</taxon>
        <taxon>Microbacteriaceae</taxon>
        <taxon>Microbacterium</taxon>
    </lineage>
</organism>